<name>A0A843XNN2_COLES</name>
<comment type="caution">
    <text evidence="1">The sequence shown here is derived from an EMBL/GenBank/DDBJ whole genome shotgun (WGS) entry which is preliminary data.</text>
</comment>
<dbReference type="Proteomes" id="UP000652761">
    <property type="component" value="Unassembled WGS sequence"/>
</dbReference>
<dbReference type="AlphaFoldDB" id="A0A843XNN2"/>
<reference evidence="1" key="1">
    <citation type="submission" date="2017-07" db="EMBL/GenBank/DDBJ databases">
        <title>Taro Niue Genome Assembly and Annotation.</title>
        <authorList>
            <person name="Atibalentja N."/>
            <person name="Keating K."/>
            <person name="Fields C.J."/>
        </authorList>
    </citation>
    <scope>NUCLEOTIDE SEQUENCE</scope>
    <source>
        <strain evidence="1">Niue_2</strain>
        <tissue evidence="1">Leaf</tissue>
    </source>
</reference>
<keyword evidence="2" id="KW-1185">Reference proteome</keyword>
<proteinExistence type="predicted"/>
<accession>A0A843XNN2</accession>
<sequence length="59" mass="6308">MRINANLVAPNGCVCAGAWAHKVLNGRGGSDRLVVAKRQGLWLFMNKLNGGLMDGRRSG</sequence>
<dbReference type="EMBL" id="NMUH01010393">
    <property type="protein sequence ID" value="MQM20936.1"/>
    <property type="molecule type" value="Genomic_DNA"/>
</dbReference>
<gene>
    <name evidence="1" type="ORF">Taro_053966</name>
</gene>
<organism evidence="1 2">
    <name type="scientific">Colocasia esculenta</name>
    <name type="common">Wild taro</name>
    <name type="synonym">Arum esculentum</name>
    <dbReference type="NCBI Taxonomy" id="4460"/>
    <lineage>
        <taxon>Eukaryota</taxon>
        <taxon>Viridiplantae</taxon>
        <taxon>Streptophyta</taxon>
        <taxon>Embryophyta</taxon>
        <taxon>Tracheophyta</taxon>
        <taxon>Spermatophyta</taxon>
        <taxon>Magnoliopsida</taxon>
        <taxon>Liliopsida</taxon>
        <taxon>Araceae</taxon>
        <taxon>Aroideae</taxon>
        <taxon>Colocasieae</taxon>
        <taxon>Colocasia</taxon>
    </lineage>
</organism>
<evidence type="ECO:0000313" key="1">
    <source>
        <dbReference type="EMBL" id="MQM20936.1"/>
    </source>
</evidence>
<evidence type="ECO:0000313" key="2">
    <source>
        <dbReference type="Proteomes" id="UP000652761"/>
    </source>
</evidence>
<protein>
    <submittedName>
        <fullName evidence="1">Uncharacterized protein</fullName>
    </submittedName>
</protein>